<dbReference type="GO" id="GO:0006631">
    <property type="term" value="P:fatty acid metabolic process"/>
    <property type="evidence" value="ECO:0007669"/>
    <property type="project" value="UniProtKB-KW"/>
</dbReference>
<keyword evidence="13" id="KW-0413">Isomerase</keyword>
<dbReference type="Proteomes" id="UP001150925">
    <property type="component" value="Unassembled WGS sequence"/>
</dbReference>
<dbReference type="GO" id="GO:0018812">
    <property type="term" value="F:3-hydroxyacyl-CoA dehydratase activity"/>
    <property type="evidence" value="ECO:0007669"/>
    <property type="project" value="UniProtKB-EC"/>
</dbReference>
<dbReference type="InterPro" id="IPR051687">
    <property type="entry name" value="Peroxisomal_Beta-Oxidation"/>
</dbReference>
<dbReference type="AlphaFoldDB" id="A0A9W8AXI5"/>
<dbReference type="Gene3D" id="1.10.287.4290">
    <property type="match status" value="2"/>
</dbReference>
<evidence type="ECO:0000256" key="3">
    <source>
        <dbReference type="ARBA" id="ARBA00006484"/>
    </source>
</evidence>
<comment type="caution">
    <text evidence="23">The sequence shown here is derived from an EMBL/GenBank/DDBJ whole genome shotgun (WGS) entry which is preliminary data.</text>
</comment>
<dbReference type="PANTHER" id="PTHR45024:SF2">
    <property type="entry name" value="SCP2 DOMAIN-CONTAINING PROTEIN"/>
    <property type="match status" value="1"/>
</dbReference>
<evidence type="ECO:0000313" key="23">
    <source>
        <dbReference type="EMBL" id="KAJ1970124.1"/>
    </source>
</evidence>
<dbReference type="Gene3D" id="3.40.50.720">
    <property type="entry name" value="NAD(P)-binding Rossmann-like Domain"/>
    <property type="match status" value="2"/>
</dbReference>
<evidence type="ECO:0000256" key="9">
    <source>
        <dbReference type="ARBA" id="ARBA00022857"/>
    </source>
</evidence>
<keyword evidence="11" id="KW-0443">Lipid metabolism</keyword>
<evidence type="ECO:0000256" key="17">
    <source>
        <dbReference type="ARBA" id="ARBA00052025"/>
    </source>
</evidence>
<keyword evidence="15" id="KW-0511">Multifunctional enzyme</keyword>
<keyword evidence="14" id="KW-0456">Lyase</keyword>
<comment type="subcellular location">
    <subcellularLocation>
        <location evidence="1">Peroxisome</location>
    </subcellularLocation>
</comment>
<evidence type="ECO:0000313" key="24">
    <source>
        <dbReference type="Proteomes" id="UP001150925"/>
    </source>
</evidence>
<keyword evidence="12" id="KW-0576">Peroxisome</keyword>
<evidence type="ECO:0000256" key="12">
    <source>
        <dbReference type="ARBA" id="ARBA00023140"/>
    </source>
</evidence>
<comment type="catalytic activity">
    <reaction evidence="17">
        <text>a (3R)-3-hydroxyacyl-CoA + NAD(+) = a 3-oxoacyl-CoA + NADH + H(+)</text>
        <dbReference type="Rhea" id="RHEA:32711"/>
        <dbReference type="ChEBI" id="CHEBI:15378"/>
        <dbReference type="ChEBI" id="CHEBI:57319"/>
        <dbReference type="ChEBI" id="CHEBI:57540"/>
        <dbReference type="ChEBI" id="CHEBI:57945"/>
        <dbReference type="ChEBI" id="CHEBI:90726"/>
        <dbReference type="EC" id="1.1.1.n12"/>
    </reaction>
</comment>
<dbReference type="EMBL" id="JANBPY010000005">
    <property type="protein sequence ID" value="KAJ1970124.1"/>
    <property type="molecule type" value="Genomic_DNA"/>
</dbReference>
<keyword evidence="10" id="KW-0560">Oxidoreductase</keyword>
<comment type="function">
    <text evidence="18">Second trifunctional enzyme acting on the beta-oxidation pathway for fatty acids, possessing hydratase-dehydrogenase-epimerase activities. Converts trans-2-enoyl-CoA via D-3-hydroxyacyl-CoA to 3-ketoacyl-CoA.</text>
</comment>
<dbReference type="GO" id="GO:0016853">
    <property type="term" value="F:isomerase activity"/>
    <property type="evidence" value="ECO:0007669"/>
    <property type="project" value="UniProtKB-KW"/>
</dbReference>
<evidence type="ECO:0000256" key="14">
    <source>
        <dbReference type="ARBA" id="ARBA00023239"/>
    </source>
</evidence>
<keyword evidence="24" id="KW-1185">Reference proteome</keyword>
<evidence type="ECO:0000256" key="21">
    <source>
        <dbReference type="SAM" id="MobiDB-lite"/>
    </source>
</evidence>
<dbReference type="InterPro" id="IPR002347">
    <property type="entry name" value="SDR_fam"/>
</dbReference>
<comment type="subunit">
    <text evidence="4">Monomer.</text>
</comment>
<dbReference type="FunFam" id="3.40.50.720:FF:000410">
    <property type="entry name" value="Peroxisomal multifunctional beta-oxidation protein"/>
    <property type="match status" value="1"/>
</dbReference>
<comment type="pathway">
    <text evidence="2">Lipid metabolism; fatty acid beta-oxidation.</text>
</comment>
<evidence type="ECO:0000256" key="19">
    <source>
        <dbReference type="ARBA" id="ARBA00073871"/>
    </source>
</evidence>
<evidence type="ECO:0000256" key="1">
    <source>
        <dbReference type="ARBA" id="ARBA00004275"/>
    </source>
</evidence>
<protein>
    <recommendedName>
        <fullName evidence="19">Peroxisomal hydratase-dehydrogenase-epimerase</fullName>
        <ecNumber evidence="5">1.1.1.n12</ecNumber>
        <ecNumber evidence="6">4.2.1.119</ecNumber>
    </recommendedName>
    <alternativeName>
        <fullName evidence="20">Multifunctional beta-oxidation protein</fullName>
    </alternativeName>
</protein>
<feature type="region of interest" description="Disordered" evidence="21">
    <location>
        <begin position="765"/>
        <end position="796"/>
    </location>
</feature>
<dbReference type="EC" id="4.2.1.119" evidence="6"/>
<feature type="domain" description="Ketoreductase" evidence="22">
    <location>
        <begin position="11"/>
        <end position="206"/>
    </location>
</feature>
<dbReference type="InterPro" id="IPR002539">
    <property type="entry name" value="MaoC-like_dom"/>
</dbReference>
<dbReference type="EC" id="1.1.1.n12" evidence="5"/>
<dbReference type="PRINTS" id="PR00080">
    <property type="entry name" value="SDRFAMILY"/>
</dbReference>
<evidence type="ECO:0000256" key="4">
    <source>
        <dbReference type="ARBA" id="ARBA00011245"/>
    </source>
</evidence>
<evidence type="ECO:0000256" key="16">
    <source>
        <dbReference type="ARBA" id="ARBA00029334"/>
    </source>
</evidence>
<dbReference type="InterPro" id="IPR020904">
    <property type="entry name" value="Sc_DH/Rdtase_CS"/>
</dbReference>
<evidence type="ECO:0000259" key="22">
    <source>
        <dbReference type="SMART" id="SM00822"/>
    </source>
</evidence>
<evidence type="ECO:0000256" key="20">
    <source>
        <dbReference type="ARBA" id="ARBA00081853"/>
    </source>
</evidence>
<evidence type="ECO:0000256" key="11">
    <source>
        <dbReference type="ARBA" id="ARBA00023098"/>
    </source>
</evidence>
<evidence type="ECO:0000256" key="8">
    <source>
        <dbReference type="ARBA" id="ARBA00022832"/>
    </source>
</evidence>
<evidence type="ECO:0000256" key="15">
    <source>
        <dbReference type="ARBA" id="ARBA00023268"/>
    </source>
</evidence>
<dbReference type="GO" id="GO:0005777">
    <property type="term" value="C:peroxisome"/>
    <property type="evidence" value="ECO:0007669"/>
    <property type="project" value="UniProtKB-SubCell"/>
</dbReference>
<proteinExistence type="inferred from homology"/>
<reference evidence="23" key="1">
    <citation type="submission" date="2022-07" db="EMBL/GenBank/DDBJ databases">
        <title>Phylogenomic reconstructions and comparative analyses of Kickxellomycotina fungi.</title>
        <authorList>
            <person name="Reynolds N.K."/>
            <person name="Stajich J.E."/>
            <person name="Barry K."/>
            <person name="Grigoriev I.V."/>
            <person name="Crous P."/>
            <person name="Smith M.E."/>
        </authorList>
    </citation>
    <scope>NUCLEOTIDE SEQUENCE</scope>
    <source>
        <strain evidence="23">RSA 1196</strain>
    </source>
</reference>
<dbReference type="FunFam" id="3.40.50.720:FF:000185">
    <property type="entry name" value="peroxisomal multifunctional enzyme type 2"/>
    <property type="match status" value="1"/>
</dbReference>
<organism evidence="23 24">
    <name type="scientific">Dispira parvispora</name>
    <dbReference type="NCBI Taxonomy" id="1520584"/>
    <lineage>
        <taxon>Eukaryota</taxon>
        <taxon>Fungi</taxon>
        <taxon>Fungi incertae sedis</taxon>
        <taxon>Zoopagomycota</taxon>
        <taxon>Kickxellomycotina</taxon>
        <taxon>Dimargaritomycetes</taxon>
        <taxon>Dimargaritales</taxon>
        <taxon>Dimargaritaceae</taxon>
        <taxon>Dispira</taxon>
    </lineage>
</organism>
<keyword evidence="9" id="KW-0521">NADP</keyword>
<dbReference type="SMART" id="SM00822">
    <property type="entry name" value="PKS_KR"/>
    <property type="match status" value="1"/>
</dbReference>
<accession>A0A9W8AXI5</accession>
<dbReference type="InterPro" id="IPR054357">
    <property type="entry name" value="MFE-2_N"/>
</dbReference>
<dbReference type="InterPro" id="IPR036291">
    <property type="entry name" value="NAD(P)-bd_dom_sf"/>
</dbReference>
<sequence>MTSPTLRFDGKVVVITGAGGGLGRVYAKFFASSGASVVVNDLGKAPADNTEGTTQLAADVVVDEIRRQGGTAVANYDTVENGDRIVQCAVENFGRLDVLINNAGILRDRGFSRMSDADWDAVLRVHVYGAYKTTQAAWKVFRKQKYGRIIMTSSAAGVYGNVGQANYGAAKLALVGFSNTLAKEGAKYNIYCNTIAPFAASKMTESVMPPELLKLLKPELVAPVVGFLTHESCQENGGLFEVAGGYVAKVRWERSQGHVFKTDDSFTPAAVHAQWKAVTDFSQSNFPETITEVDWIQQLERSKHLTTNAAGEPLRFDGKVVIVTGAGAGIGRAYALHFARLGASLVINDLGRTPDNRFSADVVVEEVRALGAKAVADRHSVEDGQEIVKTALGAFGRVDVLINNAGILRDRSFARMTDKEWELVYQVHLRGTYKTTQAVWPVFTKQKSGHIVNTCSAVGLYGNFGQANYSAAKAGILGLSNTLALEGARHNIKVNTIAPNAGTAMTATIMPPEMVEALKPDYVAPLVAYLSHDACPATGDVFEVGSGWVAQVRRQRAAGKFFDVASGEAFTPETVQAQWETAITRFDPRSAVYCRSAPDSLKSIVQAATMARRQNAARGTKQNAAITGKAVDVVSIRNRKYPDVPYEITTRDVCLYALGIGATHRDLHLVYEHDENFGVFPLFPVLFSFADSHTLTDLPNYKPHMVVHGEQFVEVLKPLPIEGKLTLRSAHLDVQDKVSGATEVGAQTAYDANDEPVTYTESTTFHRRSGGFSKHPDFKPPPPAQRHPDAVAANVPPKRQPDAVVRTLIPEDQAALYRLSGDYNPLHLDPTVAQLAGFNKPILHGLCTMGFACMQIMRTFGGNQVNFLKNVKTRFSGHVFPGETLETHMWLEEGNKVIFQTRTVERDTWVLKASALKLAVEPTMPSNTPSKL</sequence>
<comment type="catalytic activity">
    <reaction evidence="16">
        <text>a (3R)-3-hydroxyacyl-CoA = a (2E)-enoyl-CoA + H2O</text>
        <dbReference type="Rhea" id="RHEA:26526"/>
        <dbReference type="ChEBI" id="CHEBI:15377"/>
        <dbReference type="ChEBI" id="CHEBI:57319"/>
        <dbReference type="ChEBI" id="CHEBI:58856"/>
        <dbReference type="EC" id="4.2.1.119"/>
    </reaction>
</comment>
<dbReference type="Pfam" id="PF01575">
    <property type="entry name" value="MaoC_dehydratas"/>
    <property type="match status" value="1"/>
</dbReference>
<keyword evidence="8" id="KW-0276">Fatty acid metabolism</keyword>
<evidence type="ECO:0000256" key="13">
    <source>
        <dbReference type="ARBA" id="ARBA00023235"/>
    </source>
</evidence>
<comment type="similarity">
    <text evidence="3">Belongs to the short-chain dehydrogenases/reductases (SDR) family.</text>
</comment>
<dbReference type="Pfam" id="PF22622">
    <property type="entry name" value="MFE-2_hydrat-2_N"/>
    <property type="match status" value="1"/>
</dbReference>
<name>A0A9W8AXI5_9FUNG</name>
<dbReference type="GO" id="GO:0016491">
    <property type="term" value="F:oxidoreductase activity"/>
    <property type="evidence" value="ECO:0007669"/>
    <property type="project" value="UniProtKB-KW"/>
</dbReference>
<evidence type="ECO:0000256" key="6">
    <source>
        <dbReference type="ARBA" id="ARBA00013156"/>
    </source>
</evidence>
<dbReference type="PANTHER" id="PTHR45024">
    <property type="entry name" value="DEHYDROGENASES, SHORT CHAIN"/>
    <property type="match status" value="1"/>
</dbReference>
<gene>
    <name evidence="23" type="ORF">IWQ62_000164</name>
</gene>
<evidence type="ECO:0000256" key="18">
    <source>
        <dbReference type="ARBA" id="ARBA00055743"/>
    </source>
</evidence>
<dbReference type="InterPro" id="IPR057326">
    <property type="entry name" value="KR_dom"/>
</dbReference>
<evidence type="ECO:0000256" key="2">
    <source>
        <dbReference type="ARBA" id="ARBA00005005"/>
    </source>
</evidence>
<dbReference type="OrthoDB" id="60204at2759"/>
<dbReference type="CDD" id="cd05353">
    <property type="entry name" value="hydroxyacyl-CoA-like_DH_SDR_c-like"/>
    <property type="match status" value="2"/>
</dbReference>
<dbReference type="SUPFAM" id="SSF54637">
    <property type="entry name" value="Thioesterase/thiol ester dehydrase-isomerase"/>
    <property type="match status" value="2"/>
</dbReference>
<evidence type="ECO:0000256" key="7">
    <source>
        <dbReference type="ARBA" id="ARBA00022737"/>
    </source>
</evidence>
<evidence type="ECO:0000256" key="10">
    <source>
        <dbReference type="ARBA" id="ARBA00023002"/>
    </source>
</evidence>
<dbReference type="Pfam" id="PF00106">
    <property type="entry name" value="adh_short"/>
    <property type="match status" value="2"/>
</dbReference>
<dbReference type="PROSITE" id="PS00061">
    <property type="entry name" value="ADH_SHORT"/>
    <property type="match status" value="2"/>
</dbReference>
<dbReference type="CDD" id="cd03448">
    <property type="entry name" value="HDE_HSD"/>
    <property type="match status" value="1"/>
</dbReference>
<dbReference type="PRINTS" id="PR00081">
    <property type="entry name" value="GDHRDH"/>
</dbReference>
<evidence type="ECO:0000256" key="5">
    <source>
        <dbReference type="ARBA" id="ARBA00012456"/>
    </source>
</evidence>
<dbReference type="SUPFAM" id="SSF51735">
    <property type="entry name" value="NAD(P)-binding Rossmann-fold domains"/>
    <property type="match status" value="2"/>
</dbReference>
<keyword evidence="7" id="KW-0677">Repeat</keyword>
<dbReference type="InterPro" id="IPR029069">
    <property type="entry name" value="HotDog_dom_sf"/>
</dbReference>
<dbReference type="Gene3D" id="3.10.129.10">
    <property type="entry name" value="Hotdog Thioesterase"/>
    <property type="match status" value="1"/>
</dbReference>